<evidence type="ECO:0000313" key="1">
    <source>
        <dbReference type="EMBL" id="MCE5173612.1"/>
    </source>
</evidence>
<sequence length="294" mass="33738">MKLLIGDKSNELLNVVYEFLSTSNKGAVIWLDGHDIINELVVDDEIASNQSQVKVNWWYRGIHITPERTTGVLNQLGCFDPSLFHEFAESDREFAQSEFNSYLLFALNEFRNVLNPAWGSALSGYCQSLPYQWAWVQRHARQIRVPGACFSTYKHVPNDFRFGSNIIVSNNPFNVMNWKIGFPTSIATDEHYLWYERPRGKPFVITAIDNNKWIQPLGGSMNCSRALEDVSQLCHALMEHFHIRLAEILFFYDEYANQYTFGSIRPYIEAGHIPGDRTSEFLKLISVALDGSPL</sequence>
<dbReference type="EMBL" id="JAJNBZ010000061">
    <property type="protein sequence ID" value="MCE5173612.1"/>
    <property type="molecule type" value="Genomic_DNA"/>
</dbReference>
<dbReference type="RefSeq" id="WP_233699517.1">
    <property type="nucleotide sequence ID" value="NZ_JAJNBZ010000061.1"/>
</dbReference>
<organism evidence="1 2">
    <name type="scientific">Paenibacillus profundus</name>
    <dbReference type="NCBI Taxonomy" id="1173085"/>
    <lineage>
        <taxon>Bacteria</taxon>
        <taxon>Bacillati</taxon>
        <taxon>Bacillota</taxon>
        <taxon>Bacilli</taxon>
        <taxon>Bacillales</taxon>
        <taxon>Paenibacillaceae</taxon>
        <taxon>Paenibacillus</taxon>
    </lineage>
</organism>
<protein>
    <submittedName>
        <fullName evidence="1">Uncharacterized protein</fullName>
    </submittedName>
</protein>
<comment type="caution">
    <text evidence="1">The sequence shown here is derived from an EMBL/GenBank/DDBJ whole genome shotgun (WGS) entry which is preliminary data.</text>
</comment>
<keyword evidence="2" id="KW-1185">Reference proteome</keyword>
<evidence type="ECO:0000313" key="2">
    <source>
        <dbReference type="Proteomes" id="UP001199916"/>
    </source>
</evidence>
<reference evidence="1 2" key="1">
    <citation type="submission" date="2021-11" db="EMBL/GenBank/DDBJ databases">
        <title>Draft genome sequence of Paenibacillus profundus YoMME, a new Gram-positive bacteria with exoelectrogenic properties.</title>
        <authorList>
            <person name="Hubenova Y."/>
            <person name="Hubenova E."/>
            <person name="Manasiev Y."/>
            <person name="Peykov S."/>
            <person name="Mitov M."/>
        </authorList>
    </citation>
    <scope>NUCLEOTIDE SEQUENCE [LARGE SCALE GENOMIC DNA]</scope>
    <source>
        <strain evidence="1 2">YoMME</strain>
    </source>
</reference>
<proteinExistence type="predicted"/>
<accession>A0ABS8YPW6</accession>
<gene>
    <name evidence="1" type="ORF">LQV63_30755</name>
</gene>
<name>A0ABS8YPW6_9BACL</name>
<dbReference type="Proteomes" id="UP001199916">
    <property type="component" value="Unassembled WGS sequence"/>
</dbReference>